<sequence length="304" mass="33606">MTVPPQRLDLPGPRDSHHEQGWMRQHHRPDAWIDQGVQTARAQGLIIDAALAHAIGERLDPPVASHLGEFLIYDILLPYETLTELSCLGDGPEAIVIPHSWRFALREFLADATERATADRAAGELEPTVIPSTELRPMLYVSRSRQTAGRWIDMTRSPEVVEHELLGLPGDPRDVEWAVHGRMGFGHVYPLHHPEIELMGHIARGIDRHGEAYAAYAEYAFQRDLSEEDFLARFRGTFPTLDAAILAQAEARGWLAAVSALADQHGLHGVLTLDVEALTARVFADGLAVEPGTRGHHVFGPAQP</sequence>
<dbReference type="EMBL" id="BSUJ01000001">
    <property type="protein sequence ID" value="GMA18654.1"/>
    <property type="molecule type" value="Genomic_DNA"/>
</dbReference>
<feature type="region of interest" description="Disordered" evidence="1">
    <location>
        <begin position="1"/>
        <end position="26"/>
    </location>
</feature>
<evidence type="ECO:0000313" key="2">
    <source>
        <dbReference type="EMBL" id="GMA18654.1"/>
    </source>
</evidence>
<accession>A0ABQ6HJH6</accession>
<dbReference type="Proteomes" id="UP001157109">
    <property type="component" value="Unassembled WGS sequence"/>
</dbReference>
<comment type="caution">
    <text evidence="2">The sequence shown here is derived from an EMBL/GenBank/DDBJ whole genome shotgun (WGS) entry which is preliminary data.</text>
</comment>
<gene>
    <name evidence="2" type="ORF">GCM10025862_06750</name>
</gene>
<protein>
    <submittedName>
        <fullName evidence="2">Uncharacterized protein</fullName>
    </submittedName>
</protein>
<organism evidence="2 3">
    <name type="scientific">Arsenicicoccus piscis</name>
    <dbReference type="NCBI Taxonomy" id="673954"/>
    <lineage>
        <taxon>Bacteria</taxon>
        <taxon>Bacillati</taxon>
        <taxon>Actinomycetota</taxon>
        <taxon>Actinomycetes</taxon>
        <taxon>Micrococcales</taxon>
        <taxon>Intrasporangiaceae</taxon>
        <taxon>Arsenicicoccus</taxon>
    </lineage>
</organism>
<proteinExistence type="predicted"/>
<dbReference type="RefSeq" id="WP_284283701.1">
    <property type="nucleotide sequence ID" value="NZ_BSUJ01000001.1"/>
</dbReference>
<evidence type="ECO:0000313" key="3">
    <source>
        <dbReference type="Proteomes" id="UP001157109"/>
    </source>
</evidence>
<evidence type="ECO:0000256" key="1">
    <source>
        <dbReference type="SAM" id="MobiDB-lite"/>
    </source>
</evidence>
<name>A0ABQ6HJH6_9MICO</name>
<reference evidence="3" key="1">
    <citation type="journal article" date="2019" name="Int. J. Syst. Evol. Microbiol.">
        <title>The Global Catalogue of Microorganisms (GCM) 10K type strain sequencing project: providing services to taxonomists for standard genome sequencing and annotation.</title>
        <authorList>
            <consortium name="The Broad Institute Genomics Platform"/>
            <consortium name="The Broad Institute Genome Sequencing Center for Infectious Disease"/>
            <person name="Wu L."/>
            <person name="Ma J."/>
        </authorList>
    </citation>
    <scope>NUCLEOTIDE SEQUENCE [LARGE SCALE GENOMIC DNA]</scope>
    <source>
        <strain evidence="3">NBRC 105830</strain>
    </source>
</reference>
<keyword evidence="3" id="KW-1185">Reference proteome</keyword>
<feature type="compositionally biased region" description="Basic and acidic residues" evidence="1">
    <location>
        <begin position="12"/>
        <end position="21"/>
    </location>
</feature>